<evidence type="ECO:0000313" key="6">
    <source>
        <dbReference type="EMBL" id="VYT10949.1"/>
    </source>
</evidence>
<feature type="domain" description="HTH tetR-type" evidence="5">
    <location>
        <begin position="183"/>
        <end position="243"/>
    </location>
</feature>
<evidence type="ECO:0000259" key="5">
    <source>
        <dbReference type="PROSITE" id="PS50977"/>
    </source>
</evidence>
<dbReference type="PANTHER" id="PTHR30055">
    <property type="entry name" value="HTH-TYPE TRANSCRIPTIONAL REGULATOR RUTR"/>
    <property type="match status" value="1"/>
</dbReference>
<name>A0A6N2U0T1_BIFBR</name>
<dbReference type="GO" id="GO:0000976">
    <property type="term" value="F:transcription cis-regulatory region binding"/>
    <property type="evidence" value="ECO:0007669"/>
    <property type="project" value="TreeGrafter"/>
</dbReference>
<dbReference type="GO" id="GO:0003700">
    <property type="term" value="F:DNA-binding transcription factor activity"/>
    <property type="evidence" value="ECO:0007669"/>
    <property type="project" value="TreeGrafter"/>
</dbReference>
<dbReference type="PROSITE" id="PS50977">
    <property type="entry name" value="HTH_TETR_2"/>
    <property type="match status" value="1"/>
</dbReference>
<evidence type="ECO:0000256" key="3">
    <source>
        <dbReference type="ARBA" id="ARBA00023163"/>
    </source>
</evidence>
<evidence type="ECO:0000256" key="1">
    <source>
        <dbReference type="ARBA" id="ARBA00023015"/>
    </source>
</evidence>
<dbReference type="PANTHER" id="PTHR30055:SF234">
    <property type="entry name" value="HTH-TYPE TRANSCRIPTIONAL REGULATOR BETI"/>
    <property type="match status" value="1"/>
</dbReference>
<protein>
    <submittedName>
        <fullName evidence="6">HTH-type transcriptional repressor KstR2</fullName>
    </submittedName>
</protein>
<dbReference type="AlphaFoldDB" id="A0A6N2U0T1"/>
<dbReference type="InterPro" id="IPR009057">
    <property type="entry name" value="Homeodomain-like_sf"/>
</dbReference>
<dbReference type="Pfam" id="PF00440">
    <property type="entry name" value="TetR_N"/>
    <property type="match status" value="1"/>
</dbReference>
<dbReference type="InterPro" id="IPR023772">
    <property type="entry name" value="DNA-bd_HTH_TetR-type_CS"/>
</dbReference>
<dbReference type="EMBL" id="CACRSN010000009">
    <property type="protein sequence ID" value="VYT10949.1"/>
    <property type="molecule type" value="Genomic_DNA"/>
</dbReference>
<sequence>MGLRTAGIEKPIIIQIDGETHACLTIHKIFTKGLGLPHTLRLNNGPGMNQGRAKGCISCFRHDFWRRLIIEHTLCCCSSQSLQNNVMTKAREDDFSGLIRAAPQSLVATAPLKEGSQRNTYFDTLNLNSASYRSSSSCLAADIQSHRRGDFLDHLTDRPTVCMLDGDMNERQAIRMAHDMHSGDTERRILDSARRLFAEKGYEKTSIQDILNDLGLSKGGLYHHFKSKEAILDRLNADEWAVTARLLDKLIERKDMSALEKLRVLIVSAVDAPDHLDLVRSQMALLKDPAFFTANMRFWSTRLPESFRSLIDMGVQDGSIPTAYPEEAAQLLSLLGNYWLMPCFYPADHAGMEHRIRCLATMLDAIGVPVFDETLILRTTEGLTALTPEEDTASA</sequence>
<dbReference type="InterPro" id="IPR001647">
    <property type="entry name" value="HTH_TetR"/>
</dbReference>
<feature type="DNA-binding region" description="H-T-H motif" evidence="4">
    <location>
        <begin position="206"/>
        <end position="225"/>
    </location>
</feature>
<dbReference type="Gene3D" id="1.10.357.10">
    <property type="entry name" value="Tetracycline Repressor, domain 2"/>
    <property type="match status" value="1"/>
</dbReference>
<dbReference type="PROSITE" id="PS01081">
    <property type="entry name" value="HTH_TETR_1"/>
    <property type="match status" value="1"/>
</dbReference>
<dbReference type="InterPro" id="IPR050109">
    <property type="entry name" value="HTH-type_TetR-like_transc_reg"/>
</dbReference>
<proteinExistence type="predicted"/>
<organism evidence="6">
    <name type="scientific">Bifidobacterium breve</name>
    <dbReference type="NCBI Taxonomy" id="1685"/>
    <lineage>
        <taxon>Bacteria</taxon>
        <taxon>Bacillati</taxon>
        <taxon>Actinomycetota</taxon>
        <taxon>Actinomycetes</taxon>
        <taxon>Bifidobacteriales</taxon>
        <taxon>Bifidobacteriaceae</taxon>
        <taxon>Bifidobacterium</taxon>
    </lineage>
</organism>
<evidence type="ECO:0000256" key="2">
    <source>
        <dbReference type="ARBA" id="ARBA00023125"/>
    </source>
</evidence>
<keyword evidence="2 4" id="KW-0238">DNA-binding</keyword>
<accession>A0A6N2U0T1</accession>
<evidence type="ECO:0000256" key="4">
    <source>
        <dbReference type="PROSITE-ProRule" id="PRU00335"/>
    </source>
</evidence>
<keyword evidence="1" id="KW-0805">Transcription regulation</keyword>
<gene>
    <name evidence="6" type="primary">kstR2_2</name>
    <name evidence="6" type="ORF">BBLFYP81_01668</name>
</gene>
<dbReference type="PRINTS" id="PR00455">
    <property type="entry name" value="HTHTETR"/>
</dbReference>
<dbReference type="SUPFAM" id="SSF46689">
    <property type="entry name" value="Homeodomain-like"/>
    <property type="match status" value="1"/>
</dbReference>
<keyword evidence="3" id="KW-0804">Transcription</keyword>
<reference evidence="6" key="1">
    <citation type="submission" date="2019-11" db="EMBL/GenBank/DDBJ databases">
        <authorList>
            <person name="Feng L."/>
        </authorList>
    </citation>
    <scope>NUCLEOTIDE SEQUENCE</scope>
    <source>
        <strain evidence="6">BbreveLFYP81</strain>
    </source>
</reference>